<dbReference type="GO" id="GO:0004316">
    <property type="term" value="F:3-oxoacyl-[acyl-carrier-protein] reductase (NADPH) activity"/>
    <property type="evidence" value="ECO:0007669"/>
    <property type="project" value="UniProtKB-EC"/>
</dbReference>
<reference evidence="4 5" key="1">
    <citation type="submission" date="2020-02" db="EMBL/GenBank/DDBJ databases">
        <title>Sequencing the genomes of 1000 actinobacteria strains.</title>
        <authorList>
            <person name="Klenk H.-P."/>
        </authorList>
    </citation>
    <scope>NUCLEOTIDE SEQUENCE [LARGE SCALE GENOMIC DNA]</scope>
    <source>
        <strain evidence="4 5">DSM 19609</strain>
    </source>
</reference>
<dbReference type="PANTHER" id="PTHR43639">
    <property type="entry name" value="OXIDOREDUCTASE, SHORT-CHAIN DEHYDROGENASE/REDUCTASE FAMILY (AFU_ORTHOLOGUE AFUA_5G02870)"/>
    <property type="match status" value="1"/>
</dbReference>
<dbReference type="PRINTS" id="PR00080">
    <property type="entry name" value="SDRFAMILY"/>
</dbReference>
<comment type="caution">
    <text evidence="4">The sequence shown here is derived from an EMBL/GenBank/DDBJ whole genome shotgun (WGS) entry which is preliminary data.</text>
</comment>
<comment type="similarity">
    <text evidence="1">Belongs to the short-chain dehydrogenases/reductases (SDR) family.</text>
</comment>
<organism evidence="4 5">
    <name type="scientific">Brooklawnia cerclae</name>
    <dbReference type="NCBI Taxonomy" id="349934"/>
    <lineage>
        <taxon>Bacteria</taxon>
        <taxon>Bacillati</taxon>
        <taxon>Actinomycetota</taxon>
        <taxon>Actinomycetes</taxon>
        <taxon>Propionibacteriales</taxon>
        <taxon>Propionibacteriaceae</taxon>
        <taxon>Brooklawnia</taxon>
    </lineage>
</organism>
<keyword evidence="5" id="KW-1185">Reference proteome</keyword>
<dbReference type="InterPro" id="IPR020904">
    <property type="entry name" value="Sc_DH/Rdtase_CS"/>
</dbReference>
<dbReference type="CDD" id="cd05233">
    <property type="entry name" value="SDR_c"/>
    <property type="match status" value="1"/>
</dbReference>
<dbReference type="InterPro" id="IPR036291">
    <property type="entry name" value="NAD(P)-bd_dom_sf"/>
</dbReference>
<protein>
    <submittedName>
        <fullName evidence="4">3-oxoacyl-[acyl-carrier protein] reductase</fullName>
        <ecNumber evidence="4">1.1.1.100</ecNumber>
    </submittedName>
</protein>
<dbReference type="Gene3D" id="3.40.50.720">
    <property type="entry name" value="NAD(P)-binding Rossmann-like Domain"/>
    <property type="match status" value="1"/>
</dbReference>
<dbReference type="Proteomes" id="UP000749311">
    <property type="component" value="Unassembled WGS sequence"/>
</dbReference>
<evidence type="ECO:0000313" key="5">
    <source>
        <dbReference type="Proteomes" id="UP000749311"/>
    </source>
</evidence>
<name>A0ABX0SBJ7_9ACTN</name>
<dbReference type="SUPFAM" id="SSF51735">
    <property type="entry name" value="NAD(P)-binding Rossmann-fold domains"/>
    <property type="match status" value="1"/>
</dbReference>
<sequence>MTTVRFADEVVLVTGALGGIGAAIVTAFAEAGTRVAIHHLGQAHEARERVEQLRASGTDAEAFEADITDWAQAERLAGDVYERFGAIDILVNNAGYLESGRITDMDFDQWYRTINVDLNGPFIVSRHVVPLMRRQGHGVVVNMSSQLAFKGAHDYAAYSAAKAGVVGLTRAMARELGPEIRVNAVAPGPINTPLVAPYATPAYIHERTTTLVDQRFGDPEEVASCVVFLASPGASYLHGQVLHPNGGGVMA</sequence>
<dbReference type="InterPro" id="IPR002347">
    <property type="entry name" value="SDR_fam"/>
</dbReference>
<dbReference type="SMART" id="SM00822">
    <property type="entry name" value="PKS_KR"/>
    <property type="match status" value="1"/>
</dbReference>
<dbReference type="PANTHER" id="PTHR43639:SF1">
    <property type="entry name" value="SHORT-CHAIN DEHYDROGENASE_REDUCTASE FAMILY PROTEIN"/>
    <property type="match status" value="1"/>
</dbReference>
<evidence type="ECO:0000259" key="3">
    <source>
        <dbReference type="SMART" id="SM00822"/>
    </source>
</evidence>
<feature type="domain" description="Ketoreductase" evidence="3">
    <location>
        <begin position="9"/>
        <end position="193"/>
    </location>
</feature>
<dbReference type="EC" id="1.1.1.100" evidence="4"/>
<dbReference type="Pfam" id="PF13561">
    <property type="entry name" value="adh_short_C2"/>
    <property type="match status" value="1"/>
</dbReference>
<evidence type="ECO:0000313" key="4">
    <source>
        <dbReference type="EMBL" id="NIH55752.1"/>
    </source>
</evidence>
<dbReference type="RefSeq" id="WP_167164346.1">
    <property type="nucleotide sequence ID" value="NZ_BAAAOO010000017.1"/>
</dbReference>
<gene>
    <name evidence="4" type="ORF">FB473_000397</name>
</gene>
<dbReference type="PROSITE" id="PS00061">
    <property type="entry name" value="ADH_SHORT"/>
    <property type="match status" value="1"/>
</dbReference>
<dbReference type="InterPro" id="IPR057326">
    <property type="entry name" value="KR_dom"/>
</dbReference>
<evidence type="ECO:0000256" key="2">
    <source>
        <dbReference type="ARBA" id="ARBA00023002"/>
    </source>
</evidence>
<dbReference type="PRINTS" id="PR00081">
    <property type="entry name" value="GDHRDH"/>
</dbReference>
<dbReference type="EMBL" id="JAAMOZ010000001">
    <property type="protein sequence ID" value="NIH55752.1"/>
    <property type="molecule type" value="Genomic_DNA"/>
</dbReference>
<proteinExistence type="inferred from homology"/>
<keyword evidence="2 4" id="KW-0560">Oxidoreductase</keyword>
<evidence type="ECO:0000256" key="1">
    <source>
        <dbReference type="ARBA" id="ARBA00006484"/>
    </source>
</evidence>
<accession>A0ABX0SBJ7</accession>